<dbReference type="AlphaFoldDB" id="A0A084JIG7"/>
<protein>
    <recommendedName>
        <fullName evidence="1">DUF7033 domain-containing protein</fullName>
    </recommendedName>
</protein>
<comment type="caution">
    <text evidence="2">The sequence shown here is derived from an EMBL/GenBank/DDBJ whole genome shotgun (WGS) entry which is preliminary data.</text>
</comment>
<evidence type="ECO:0000313" key="3">
    <source>
        <dbReference type="Proteomes" id="UP000028542"/>
    </source>
</evidence>
<dbReference type="RefSeq" id="WP_035129131.1">
    <property type="nucleotide sequence ID" value="NZ_JPMD01000001.1"/>
</dbReference>
<dbReference type="STRING" id="318464.IO99_00845"/>
<dbReference type="SUPFAM" id="SSF88713">
    <property type="entry name" value="Glycoside hydrolase/deacetylase"/>
    <property type="match status" value="1"/>
</dbReference>
<dbReference type="InterPro" id="IPR054297">
    <property type="entry name" value="DUF7033"/>
</dbReference>
<accession>A0A084JIG7</accession>
<evidence type="ECO:0000259" key="1">
    <source>
        <dbReference type="Pfam" id="PF23019"/>
    </source>
</evidence>
<dbReference type="Proteomes" id="UP000028542">
    <property type="component" value="Unassembled WGS sequence"/>
</dbReference>
<sequence>MINIFIEDKIHEKKIKYVFDYIFMVLGLKYKYVEYIQDFKNVNNILESSDREFEQDLKGIIIIYVKGDFTNQHETVSNRIYIKESKKLFNDRYLNNIDYVVRRLDNIVNLMGDNELFIERKNNSIKTNIDIISDIFFLLTRYEEIVNKEPYTNEKFNRFPSSASLMTKENVLDRPIVNEHIELLWSWIEEMNLGFQRKLWWGDKDFAVCISHDVDFLLRYRAARNIIKSIGVAILRNKSIKQTIKVTKNYIQSKKDYKKDPFFTFDYIRDMEIKYGLKSSFYFMVGGTSKLDNFYNIYDEKVLNLINDLDRGGFEVGYHGSFNTFNDLSLMRKEKEVLDNILENKNYGARQHCLRFKAPYTWRIQEKLGILYDTTLTFADEAGFRCGTCFPFKPYDVLKDRVIDIWEIPLIVMDATLIEKEYSFLTPEESYEKIISLVKVVRKYGGVFSLLWHNTSLDRYNSLYDQWIPQYERIMEYLGGEKALNDTGKVIIDYLNH</sequence>
<proteinExistence type="predicted"/>
<dbReference type="InterPro" id="IPR011330">
    <property type="entry name" value="Glyco_hydro/deAcase_b/a-brl"/>
</dbReference>
<name>A0A084JIG7_9CLOT</name>
<reference evidence="2 3" key="1">
    <citation type="submission" date="2014-07" db="EMBL/GenBank/DDBJ databases">
        <title>Draft genome of Clostridium sulfidigenes 113A isolated from sediments associated with methane hydrate from Krishna Godavari basin.</title>
        <authorList>
            <person name="Honkalas V.S."/>
            <person name="Dabir A.P."/>
            <person name="Arora P."/>
            <person name="Dhakephalkar P.K."/>
        </authorList>
    </citation>
    <scope>NUCLEOTIDE SEQUENCE [LARGE SCALE GENOMIC DNA]</scope>
    <source>
        <strain evidence="2 3">113A</strain>
    </source>
</reference>
<evidence type="ECO:0000313" key="2">
    <source>
        <dbReference type="EMBL" id="KEZ88751.1"/>
    </source>
</evidence>
<organism evidence="2 3">
    <name type="scientific">Clostridium sulfidigenes</name>
    <dbReference type="NCBI Taxonomy" id="318464"/>
    <lineage>
        <taxon>Bacteria</taxon>
        <taxon>Bacillati</taxon>
        <taxon>Bacillota</taxon>
        <taxon>Clostridia</taxon>
        <taxon>Eubacteriales</taxon>
        <taxon>Clostridiaceae</taxon>
        <taxon>Clostridium</taxon>
    </lineage>
</organism>
<dbReference type="GO" id="GO:0005975">
    <property type="term" value="P:carbohydrate metabolic process"/>
    <property type="evidence" value="ECO:0007669"/>
    <property type="project" value="InterPro"/>
</dbReference>
<feature type="domain" description="DUF7033" evidence="1">
    <location>
        <begin position="128"/>
        <end position="221"/>
    </location>
</feature>
<dbReference type="Pfam" id="PF23019">
    <property type="entry name" value="DUF7033"/>
    <property type="match status" value="1"/>
</dbReference>
<dbReference type="Gene3D" id="3.20.20.370">
    <property type="entry name" value="Glycoside hydrolase/deacetylase"/>
    <property type="match status" value="1"/>
</dbReference>
<dbReference type="EMBL" id="JPMD01000001">
    <property type="protein sequence ID" value="KEZ88751.1"/>
    <property type="molecule type" value="Genomic_DNA"/>
</dbReference>
<keyword evidence="3" id="KW-1185">Reference proteome</keyword>
<dbReference type="CDD" id="cd10931">
    <property type="entry name" value="CE4_u7"/>
    <property type="match status" value="1"/>
</dbReference>
<dbReference type="eggNOG" id="COG0726">
    <property type="taxonomic scope" value="Bacteria"/>
</dbReference>
<gene>
    <name evidence="2" type="ORF">IO99_00845</name>
</gene>